<evidence type="ECO:0000313" key="2">
    <source>
        <dbReference type="Proteomes" id="UP000827092"/>
    </source>
</evidence>
<keyword evidence="2" id="KW-1185">Reference proteome</keyword>
<name>A0AAV6VTG3_9ARAC</name>
<evidence type="ECO:0008006" key="3">
    <source>
        <dbReference type="Google" id="ProtNLM"/>
    </source>
</evidence>
<dbReference type="AlphaFoldDB" id="A0AAV6VTG3"/>
<protein>
    <recommendedName>
        <fullName evidence="3">Reverse transcriptase domain-containing protein</fullName>
    </recommendedName>
</protein>
<evidence type="ECO:0000313" key="1">
    <source>
        <dbReference type="EMBL" id="KAG8199328.1"/>
    </source>
</evidence>
<reference evidence="1 2" key="1">
    <citation type="journal article" date="2022" name="Nat. Ecol. Evol.">
        <title>A masculinizing supergene underlies an exaggerated male reproductive morph in a spider.</title>
        <authorList>
            <person name="Hendrickx F."/>
            <person name="De Corte Z."/>
            <person name="Sonet G."/>
            <person name="Van Belleghem S.M."/>
            <person name="Kostlbacher S."/>
            <person name="Vangestel C."/>
        </authorList>
    </citation>
    <scope>NUCLEOTIDE SEQUENCE [LARGE SCALE GENOMIC DNA]</scope>
    <source>
        <strain evidence="1">W744_W776</strain>
    </source>
</reference>
<dbReference type="EMBL" id="JAFNEN010000028">
    <property type="protein sequence ID" value="KAG8199328.1"/>
    <property type="molecule type" value="Genomic_DNA"/>
</dbReference>
<sequence length="90" mass="9650">MVLYVTKSIRSTDKARLLKLMCRLANSMIPAASRGNGGPILEFIRSANNFSVERREGTKGRGVGKGQGYPVGTSLFFTLALELASPSCKG</sequence>
<accession>A0AAV6VTG3</accession>
<proteinExistence type="predicted"/>
<gene>
    <name evidence="1" type="ORF">JTE90_011794</name>
</gene>
<organism evidence="1 2">
    <name type="scientific">Oedothorax gibbosus</name>
    <dbReference type="NCBI Taxonomy" id="931172"/>
    <lineage>
        <taxon>Eukaryota</taxon>
        <taxon>Metazoa</taxon>
        <taxon>Ecdysozoa</taxon>
        <taxon>Arthropoda</taxon>
        <taxon>Chelicerata</taxon>
        <taxon>Arachnida</taxon>
        <taxon>Araneae</taxon>
        <taxon>Araneomorphae</taxon>
        <taxon>Entelegynae</taxon>
        <taxon>Araneoidea</taxon>
        <taxon>Linyphiidae</taxon>
        <taxon>Erigoninae</taxon>
        <taxon>Oedothorax</taxon>
    </lineage>
</organism>
<dbReference type="Proteomes" id="UP000827092">
    <property type="component" value="Unassembled WGS sequence"/>
</dbReference>
<comment type="caution">
    <text evidence="1">The sequence shown here is derived from an EMBL/GenBank/DDBJ whole genome shotgun (WGS) entry which is preliminary data.</text>
</comment>